<comment type="caution">
    <text evidence="7">The sequence shown here is derived from an EMBL/GenBank/DDBJ whole genome shotgun (WGS) entry which is preliminary data.</text>
</comment>
<feature type="transmembrane region" description="Helical" evidence="6">
    <location>
        <begin position="199"/>
        <end position="221"/>
    </location>
</feature>
<feature type="region of interest" description="Disordered" evidence="5">
    <location>
        <begin position="143"/>
        <end position="189"/>
    </location>
</feature>
<evidence type="ECO:0000313" key="8">
    <source>
        <dbReference type="Proteomes" id="UP001183615"/>
    </source>
</evidence>
<organism evidence="7 8">
    <name type="scientific">Streptomyces johnsoniae</name>
    <dbReference type="NCBI Taxonomy" id="3075532"/>
    <lineage>
        <taxon>Bacteria</taxon>
        <taxon>Bacillati</taxon>
        <taxon>Actinomycetota</taxon>
        <taxon>Actinomycetes</taxon>
        <taxon>Kitasatosporales</taxon>
        <taxon>Streptomycetaceae</taxon>
        <taxon>Streptomyces</taxon>
    </lineage>
</organism>
<feature type="region of interest" description="Disordered" evidence="5">
    <location>
        <begin position="393"/>
        <end position="537"/>
    </location>
</feature>
<feature type="transmembrane region" description="Helical" evidence="6">
    <location>
        <begin position="263"/>
        <end position="285"/>
    </location>
</feature>
<evidence type="ECO:0000256" key="5">
    <source>
        <dbReference type="SAM" id="MobiDB-lite"/>
    </source>
</evidence>
<feature type="transmembrane region" description="Helical" evidence="6">
    <location>
        <begin position="292"/>
        <end position="309"/>
    </location>
</feature>
<evidence type="ECO:0000256" key="6">
    <source>
        <dbReference type="SAM" id="Phobius"/>
    </source>
</evidence>
<feature type="transmembrane region" description="Helical" evidence="6">
    <location>
        <begin position="321"/>
        <end position="340"/>
    </location>
</feature>
<evidence type="ECO:0000313" key="7">
    <source>
        <dbReference type="EMBL" id="MDT0442002.1"/>
    </source>
</evidence>
<dbReference type="RefSeq" id="WP_311616234.1">
    <property type="nucleotide sequence ID" value="NZ_JAVREV010000002.1"/>
</dbReference>
<feature type="compositionally biased region" description="Acidic residues" evidence="5">
    <location>
        <begin position="411"/>
        <end position="422"/>
    </location>
</feature>
<evidence type="ECO:0000256" key="2">
    <source>
        <dbReference type="ARBA" id="ARBA00022692"/>
    </source>
</evidence>
<feature type="compositionally biased region" description="Low complexity" evidence="5">
    <location>
        <begin position="174"/>
        <end position="186"/>
    </location>
</feature>
<feature type="region of interest" description="Disordered" evidence="5">
    <location>
        <begin position="50"/>
        <end position="77"/>
    </location>
</feature>
<dbReference type="InterPro" id="IPR032808">
    <property type="entry name" value="DoxX"/>
</dbReference>
<comment type="subcellular location">
    <subcellularLocation>
        <location evidence="1">Membrane</location>
        <topology evidence="1">Multi-pass membrane protein</topology>
    </subcellularLocation>
</comment>
<evidence type="ECO:0000256" key="4">
    <source>
        <dbReference type="ARBA" id="ARBA00023136"/>
    </source>
</evidence>
<feature type="compositionally biased region" description="Pro residues" evidence="5">
    <location>
        <begin position="484"/>
        <end position="493"/>
    </location>
</feature>
<keyword evidence="4 6" id="KW-0472">Membrane</keyword>
<dbReference type="Proteomes" id="UP001183615">
    <property type="component" value="Unassembled WGS sequence"/>
</dbReference>
<keyword evidence="8" id="KW-1185">Reference proteome</keyword>
<evidence type="ECO:0000256" key="3">
    <source>
        <dbReference type="ARBA" id="ARBA00022989"/>
    </source>
</evidence>
<evidence type="ECO:0000256" key="1">
    <source>
        <dbReference type="ARBA" id="ARBA00004141"/>
    </source>
</evidence>
<dbReference type="PANTHER" id="PTHR39157:SF1">
    <property type="entry name" value="DOXX FAMILY PROTEIN"/>
    <property type="match status" value="1"/>
</dbReference>
<name>A0ABU2RZ41_9ACTN</name>
<feature type="compositionally biased region" description="Gly residues" evidence="5">
    <location>
        <begin position="162"/>
        <end position="173"/>
    </location>
</feature>
<proteinExistence type="predicted"/>
<protein>
    <submittedName>
        <fullName evidence="7">DoxX family membrane protein</fullName>
    </submittedName>
</protein>
<sequence>MSVDTRTPRGLSADEPVLSMVKVPCDPAQVVVNHASFRVQLATPPPAGIAVPQTGPLPRVPAAGRRRPPVVWSGRSAPGDAGAGTLIRAVREAGHARAAEGTATQVLPRVQGAPRAAAVVGPRHPQPAEHTRVLPAVGADRGRTGGFGGHGGHGGPDRTDGHGGTGEGGGGRGPARAGAARQRSGAPVGRQAFHTGRNLSLGVVLLPLRLLLGFMAIYAGMGKLTNPVYFDGGVRGSLYAWLSALEPWTVAAPLHDWALSHPVGAGLTVAFTQIIVGVLTIFGLWQRVAAGLGALLSLALLVTVSWRQGPAFDAPDIVLCAAWSPLLIAGAPVYSLDARLAGEAWRRLGPRAPLSDLRHRVLRRGAALAALLIGLALLIGSLLGSAVRSAQFPTTPAPGEPPRNHLPGEPLPDEAEEKDEEERERRREEDAAESSEGASADEREAGEADEAEQPGSAGEPADGAAPDGPSDESFPRSEQTVPAPQQPPAPDPYVPEESYAPPSAPEAGDAGEPPESPAPSDDGGEQGSLDPIGGLLG</sequence>
<dbReference type="EMBL" id="JAVREV010000002">
    <property type="protein sequence ID" value="MDT0442002.1"/>
    <property type="molecule type" value="Genomic_DNA"/>
</dbReference>
<reference evidence="8" key="1">
    <citation type="submission" date="2023-07" db="EMBL/GenBank/DDBJ databases">
        <title>30 novel species of actinomycetes from the DSMZ collection.</title>
        <authorList>
            <person name="Nouioui I."/>
        </authorList>
    </citation>
    <scope>NUCLEOTIDE SEQUENCE [LARGE SCALE GENOMIC DNA]</scope>
    <source>
        <strain evidence="8">DSM 41886</strain>
    </source>
</reference>
<keyword evidence="3 6" id="KW-1133">Transmembrane helix</keyword>
<feature type="compositionally biased region" description="Gly residues" evidence="5">
    <location>
        <begin position="144"/>
        <end position="154"/>
    </location>
</feature>
<accession>A0ABU2RZ41</accession>
<keyword evidence="2 6" id="KW-0812">Transmembrane</keyword>
<feature type="compositionally biased region" description="Low complexity" evidence="5">
    <location>
        <begin position="454"/>
        <end position="472"/>
    </location>
</feature>
<gene>
    <name evidence="7" type="ORF">RM779_05220</name>
</gene>
<feature type="transmembrane region" description="Helical" evidence="6">
    <location>
        <begin position="361"/>
        <end position="383"/>
    </location>
</feature>
<feature type="compositionally biased region" description="Low complexity" evidence="5">
    <location>
        <begin position="495"/>
        <end position="507"/>
    </location>
</feature>
<dbReference type="PANTHER" id="PTHR39157">
    <property type="entry name" value="INTEGRAL MEMBRANE PROTEIN-RELATED"/>
    <property type="match status" value="1"/>
</dbReference>
<dbReference type="Pfam" id="PF07681">
    <property type="entry name" value="DoxX"/>
    <property type="match status" value="1"/>
</dbReference>